<dbReference type="RefSeq" id="WP_013408160.1">
    <property type="nucleotide sequence ID" value="NC_014655.1"/>
</dbReference>
<evidence type="ECO:0000313" key="1">
    <source>
        <dbReference type="EMBL" id="ADQ17111.1"/>
    </source>
</evidence>
<dbReference type="SUPFAM" id="SSF54909">
    <property type="entry name" value="Dimeric alpha+beta barrel"/>
    <property type="match status" value="1"/>
</dbReference>
<dbReference type="Proteomes" id="UP000007435">
    <property type="component" value="Chromosome"/>
</dbReference>
<dbReference type="AlphaFoldDB" id="E4RW76"/>
<evidence type="ECO:0000313" key="2">
    <source>
        <dbReference type="Proteomes" id="UP000007435"/>
    </source>
</evidence>
<dbReference type="EMBL" id="CP002305">
    <property type="protein sequence ID" value="ADQ17111.1"/>
    <property type="molecule type" value="Genomic_DNA"/>
</dbReference>
<reference evidence="1 2" key="2">
    <citation type="journal article" date="2011" name="Stand. Genomic Sci.">
        <title>Complete genome sequence of Leadbetterella byssophila type strain (4M15).</title>
        <authorList>
            <person name="Abt B."/>
            <person name="Teshima H."/>
            <person name="Lucas S."/>
            <person name="Lapidus A."/>
            <person name="Del Rio T.G."/>
            <person name="Nolan M."/>
            <person name="Tice H."/>
            <person name="Cheng J.F."/>
            <person name="Pitluck S."/>
            <person name="Liolios K."/>
            <person name="Pagani I."/>
            <person name="Ivanova N."/>
            <person name="Mavromatis K."/>
            <person name="Pati A."/>
            <person name="Tapia R."/>
            <person name="Han C."/>
            <person name="Goodwin L."/>
            <person name="Chen A."/>
            <person name="Palaniappan K."/>
            <person name="Land M."/>
            <person name="Hauser L."/>
            <person name="Chang Y.J."/>
            <person name="Jeffries C.D."/>
            <person name="Rohde M."/>
            <person name="Goker M."/>
            <person name="Tindall B.J."/>
            <person name="Detter J.C."/>
            <person name="Woyke T."/>
            <person name="Bristow J."/>
            <person name="Eisen J.A."/>
            <person name="Markowitz V."/>
            <person name="Hugenholtz P."/>
            <person name="Klenk H.P."/>
            <person name="Kyrpides N.C."/>
        </authorList>
    </citation>
    <scope>NUCLEOTIDE SEQUENCE [LARGE SCALE GENOMIC DNA]</scope>
    <source>
        <strain evidence="2">DSM 17132 / JCM 16389 / KACC 11308 / NBRC 106382 / 4M15</strain>
    </source>
</reference>
<accession>E4RW76</accession>
<dbReference type="HOGENOM" id="CLU_2369353_0_0_10"/>
<protein>
    <submittedName>
        <fullName evidence="1">Uncharacterized protein</fullName>
    </submittedName>
</protein>
<dbReference type="InterPro" id="IPR011008">
    <property type="entry name" value="Dimeric_a/b-barrel"/>
</dbReference>
<name>E4RW76_LEAB4</name>
<keyword evidence="2" id="KW-1185">Reference proteome</keyword>
<dbReference type="Gene3D" id="3.30.70.100">
    <property type="match status" value="1"/>
</dbReference>
<reference key="1">
    <citation type="submission" date="2010-11" db="EMBL/GenBank/DDBJ databases">
        <title>The complete genome of Leadbetterella byssophila DSM 17132.</title>
        <authorList>
            <consortium name="US DOE Joint Genome Institute (JGI-PGF)"/>
            <person name="Lucas S."/>
            <person name="Copeland A."/>
            <person name="Lapidus A."/>
            <person name="Glavina del Rio T."/>
            <person name="Dalin E."/>
            <person name="Tice H."/>
            <person name="Bruce D."/>
            <person name="Goodwin L."/>
            <person name="Pitluck S."/>
            <person name="Kyrpides N."/>
            <person name="Mavromatis K."/>
            <person name="Ivanova N."/>
            <person name="Teshima H."/>
            <person name="Brettin T."/>
            <person name="Detter J.C."/>
            <person name="Han C."/>
            <person name="Tapia R."/>
            <person name="Land M."/>
            <person name="Hauser L."/>
            <person name="Markowitz V."/>
            <person name="Cheng J.-F."/>
            <person name="Hugenholtz P."/>
            <person name="Woyke T."/>
            <person name="Wu D."/>
            <person name="Tindall B."/>
            <person name="Pomrenke H.G."/>
            <person name="Brambilla E."/>
            <person name="Klenk H.-P."/>
            <person name="Eisen J.A."/>
        </authorList>
    </citation>
    <scope>NUCLEOTIDE SEQUENCE [LARGE SCALE GENOMIC DNA]</scope>
    <source>
        <strain>DSM 17132</strain>
    </source>
</reference>
<dbReference type="KEGG" id="lby:Lbys_1397"/>
<proteinExistence type="predicted"/>
<sequence>MKYLLFLTPFFLFNSSKNDPMDRFAEIEILPGHLETYLAFLNEEAKASLEKEDGVLCIHPTVKGNHVRMLEVEAAYQAHFLHYKNAKTDRIKSLV</sequence>
<dbReference type="eggNOG" id="COG1359">
    <property type="taxonomic scope" value="Bacteria"/>
</dbReference>
<dbReference type="OrthoDB" id="9812754at2"/>
<dbReference type="STRING" id="649349.Lbys_1397"/>
<organism evidence="1 2">
    <name type="scientific">Leadbetterella byssophila (strain DSM 17132 / JCM 16389 / KACC 11308 / NBRC 106382 / 4M15)</name>
    <dbReference type="NCBI Taxonomy" id="649349"/>
    <lineage>
        <taxon>Bacteria</taxon>
        <taxon>Pseudomonadati</taxon>
        <taxon>Bacteroidota</taxon>
        <taxon>Cytophagia</taxon>
        <taxon>Cytophagales</taxon>
        <taxon>Leadbetterellaceae</taxon>
        <taxon>Leadbetterella</taxon>
    </lineage>
</organism>
<gene>
    <name evidence="1" type="ordered locus">Lbys_1397</name>
</gene>